<evidence type="ECO:0000313" key="3">
    <source>
        <dbReference type="Proteomes" id="UP001501842"/>
    </source>
</evidence>
<keyword evidence="3" id="KW-1185">Reference proteome</keyword>
<feature type="compositionally biased region" description="Pro residues" evidence="1">
    <location>
        <begin position="221"/>
        <end position="234"/>
    </location>
</feature>
<dbReference type="EMBL" id="BAAATZ010000006">
    <property type="protein sequence ID" value="GAA2724006.1"/>
    <property type="molecule type" value="Genomic_DNA"/>
</dbReference>
<dbReference type="Proteomes" id="UP001501842">
    <property type="component" value="Unassembled WGS sequence"/>
</dbReference>
<feature type="compositionally biased region" description="Low complexity" evidence="1">
    <location>
        <begin position="388"/>
        <end position="398"/>
    </location>
</feature>
<feature type="region of interest" description="Disordered" evidence="1">
    <location>
        <begin position="251"/>
        <end position="283"/>
    </location>
</feature>
<reference evidence="2 3" key="1">
    <citation type="journal article" date="2019" name="Int. J. Syst. Evol. Microbiol.">
        <title>The Global Catalogue of Microorganisms (GCM) 10K type strain sequencing project: providing services to taxonomists for standard genome sequencing and annotation.</title>
        <authorList>
            <consortium name="The Broad Institute Genomics Platform"/>
            <consortium name="The Broad Institute Genome Sequencing Center for Infectious Disease"/>
            <person name="Wu L."/>
            <person name="Ma J."/>
        </authorList>
    </citation>
    <scope>NUCLEOTIDE SEQUENCE [LARGE SCALE GENOMIC DNA]</scope>
    <source>
        <strain evidence="2 3">JCM 8201</strain>
    </source>
</reference>
<name>A0ABN3U497_9ACTN</name>
<sequence>MPLVRVRPYRFSAVTHDGTPEVGDLQKGGEREIEVDFSELVVANARVTSKPGRTGFWARHHELRLLLCLVEDREEHLRLKGDEFQASAGHIRRLVSETVGMGMLTGTASHLYEWQPGRSIAANLDVIPHHLVAAYKTTGVRPDLLYFLDDAYIAGEARGRSSPAPGKPSTAQRRRLNQLLTWSAELRDHPFFMSWTSLSPTGTVVDFFDHRLDEGPRPDPSDPVPTPPGFPPSQAPDEHLPDALRRLLDAEPPDTSAADVRPTDPSPRRPGRPRAAAARRGRLGQRAREVLLDAEDQLFDTSPLLPSTQDRLLDRQVRGAWAPLDLFGPTGRHFFLGVLDEGFTEDDAARLSRPRGPRDPRRDLDTQITGRLVAAVTRTPSSAPPPLSELARALSPRA</sequence>
<feature type="compositionally biased region" description="Basic and acidic residues" evidence="1">
    <location>
        <begin position="209"/>
        <end position="220"/>
    </location>
</feature>
<proteinExistence type="predicted"/>
<feature type="compositionally biased region" description="Basic and acidic residues" evidence="1">
    <location>
        <begin position="356"/>
        <end position="365"/>
    </location>
</feature>
<evidence type="ECO:0000256" key="1">
    <source>
        <dbReference type="SAM" id="MobiDB-lite"/>
    </source>
</evidence>
<gene>
    <name evidence="2" type="ORF">GCM10010439_20640</name>
</gene>
<accession>A0ABN3U497</accession>
<feature type="region of interest" description="Disordered" evidence="1">
    <location>
        <begin position="346"/>
        <end position="398"/>
    </location>
</feature>
<evidence type="ECO:0000313" key="2">
    <source>
        <dbReference type="EMBL" id="GAA2724006.1"/>
    </source>
</evidence>
<comment type="caution">
    <text evidence="2">The sequence shown here is derived from an EMBL/GenBank/DDBJ whole genome shotgun (WGS) entry which is preliminary data.</text>
</comment>
<feature type="region of interest" description="Disordered" evidence="1">
    <location>
        <begin position="209"/>
        <end position="239"/>
    </location>
</feature>
<protein>
    <submittedName>
        <fullName evidence="2">Uncharacterized protein</fullName>
    </submittedName>
</protein>
<feature type="compositionally biased region" description="Basic residues" evidence="1">
    <location>
        <begin position="269"/>
        <end position="283"/>
    </location>
</feature>
<dbReference type="RefSeq" id="WP_344450044.1">
    <property type="nucleotide sequence ID" value="NZ_BAAATZ010000006.1"/>
</dbReference>
<organism evidence="2 3">
    <name type="scientific">Actinocorallia aurantiaca</name>
    <dbReference type="NCBI Taxonomy" id="46204"/>
    <lineage>
        <taxon>Bacteria</taxon>
        <taxon>Bacillati</taxon>
        <taxon>Actinomycetota</taxon>
        <taxon>Actinomycetes</taxon>
        <taxon>Streptosporangiales</taxon>
        <taxon>Thermomonosporaceae</taxon>
        <taxon>Actinocorallia</taxon>
    </lineage>
</organism>